<evidence type="ECO:0000313" key="2">
    <source>
        <dbReference type="EMBL" id="MEQ2233112.1"/>
    </source>
</evidence>
<organism evidence="2 3">
    <name type="scientific">Ilyodon furcidens</name>
    <name type="common">goldbreast splitfin</name>
    <dbReference type="NCBI Taxonomy" id="33524"/>
    <lineage>
        <taxon>Eukaryota</taxon>
        <taxon>Metazoa</taxon>
        <taxon>Chordata</taxon>
        <taxon>Craniata</taxon>
        <taxon>Vertebrata</taxon>
        <taxon>Euteleostomi</taxon>
        <taxon>Actinopterygii</taxon>
        <taxon>Neopterygii</taxon>
        <taxon>Teleostei</taxon>
        <taxon>Neoteleostei</taxon>
        <taxon>Acanthomorphata</taxon>
        <taxon>Ovalentaria</taxon>
        <taxon>Atherinomorphae</taxon>
        <taxon>Cyprinodontiformes</taxon>
        <taxon>Goodeidae</taxon>
        <taxon>Ilyodon</taxon>
    </lineage>
</organism>
<dbReference type="InterPro" id="IPR013783">
    <property type="entry name" value="Ig-like_fold"/>
</dbReference>
<comment type="caution">
    <text evidence="2">The sequence shown here is derived from an EMBL/GenBank/DDBJ whole genome shotgun (WGS) entry which is preliminary data.</text>
</comment>
<dbReference type="Gene3D" id="2.60.40.10">
    <property type="entry name" value="Immunoglobulins"/>
    <property type="match status" value="1"/>
</dbReference>
<dbReference type="Proteomes" id="UP001482620">
    <property type="component" value="Unassembled WGS sequence"/>
</dbReference>
<evidence type="ECO:0000313" key="3">
    <source>
        <dbReference type="Proteomes" id="UP001482620"/>
    </source>
</evidence>
<accession>A0ABV0TLL6</accession>
<feature type="transmembrane region" description="Helical" evidence="1">
    <location>
        <begin position="37"/>
        <end position="61"/>
    </location>
</feature>
<keyword evidence="1" id="KW-1133">Transmembrane helix</keyword>
<keyword evidence="1" id="KW-0472">Membrane</keyword>
<keyword evidence="1" id="KW-0812">Transmembrane</keyword>
<dbReference type="SUPFAM" id="SSF48726">
    <property type="entry name" value="Immunoglobulin"/>
    <property type="match status" value="1"/>
</dbReference>
<proteinExistence type="predicted"/>
<protein>
    <submittedName>
        <fullName evidence="2">Uncharacterized protein</fullName>
    </submittedName>
</protein>
<keyword evidence="3" id="KW-1185">Reference proteome</keyword>
<reference evidence="2 3" key="1">
    <citation type="submission" date="2021-06" db="EMBL/GenBank/DDBJ databases">
        <authorList>
            <person name="Palmer J.M."/>
        </authorList>
    </citation>
    <scope>NUCLEOTIDE SEQUENCE [LARGE SCALE GENOMIC DNA]</scope>
    <source>
        <strain evidence="3">if_2019</strain>
        <tissue evidence="2">Muscle</tissue>
    </source>
</reference>
<dbReference type="InterPro" id="IPR036179">
    <property type="entry name" value="Ig-like_dom_sf"/>
</dbReference>
<dbReference type="EMBL" id="JAHRIQ010036568">
    <property type="protein sequence ID" value="MEQ2233112.1"/>
    <property type="molecule type" value="Genomic_DNA"/>
</dbReference>
<evidence type="ECO:0000256" key="1">
    <source>
        <dbReference type="SAM" id="Phobius"/>
    </source>
</evidence>
<sequence length="122" mass="13674">MKNINKSHVGTYYCAVASNGQIVFGNGTKLELESEPVLVYILCAALIFTTILSALLAFILYKKCKRDRRQTSVFQGNFSICLAANAEEDSLNYASVNVTQPTRSRRQKKSFKTECVYSSMKQ</sequence>
<gene>
    <name evidence="2" type="ORF">ILYODFUR_018572</name>
</gene>
<name>A0ABV0TLL6_9TELE</name>